<dbReference type="Gene3D" id="3.10.105.10">
    <property type="entry name" value="Dipeptide-binding Protein, Domain 3"/>
    <property type="match status" value="1"/>
</dbReference>
<feature type="signal peptide" evidence="5">
    <location>
        <begin position="1"/>
        <end position="29"/>
    </location>
</feature>
<keyword evidence="3" id="KW-0813">Transport</keyword>
<protein>
    <submittedName>
        <fullName evidence="7">Oligopeptide transport protein (ABC superfamily, peri_bind)</fullName>
    </submittedName>
</protein>
<dbReference type="HOGENOM" id="CLU_017028_0_3_6"/>
<dbReference type="FunFam" id="3.90.76.10:FF:000001">
    <property type="entry name" value="Oligopeptide ABC transporter substrate-binding protein"/>
    <property type="match status" value="1"/>
</dbReference>
<dbReference type="Pfam" id="PF00496">
    <property type="entry name" value="SBP_bac_5"/>
    <property type="match status" value="1"/>
</dbReference>
<proteinExistence type="inferred from homology"/>
<dbReference type="AlphaFoldDB" id="A0A077N9Y2"/>
<organism evidence="7">
    <name type="scientific">Xenorhabdus bovienii str. puntauvense</name>
    <dbReference type="NCBI Taxonomy" id="1398201"/>
    <lineage>
        <taxon>Bacteria</taxon>
        <taxon>Pseudomonadati</taxon>
        <taxon>Pseudomonadota</taxon>
        <taxon>Gammaproteobacteria</taxon>
        <taxon>Enterobacterales</taxon>
        <taxon>Morganellaceae</taxon>
        <taxon>Xenorhabdus</taxon>
    </lineage>
</organism>
<dbReference type="RefSeq" id="WP_038213691.1">
    <property type="nucleotide sequence ID" value="NZ_CAWLWN010000062.1"/>
</dbReference>
<evidence type="ECO:0000313" key="7">
    <source>
        <dbReference type="EMBL" id="CDG98936.1"/>
    </source>
</evidence>
<dbReference type="PANTHER" id="PTHR30290">
    <property type="entry name" value="PERIPLASMIC BINDING COMPONENT OF ABC TRANSPORTER"/>
    <property type="match status" value="1"/>
</dbReference>
<dbReference type="GO" id="GO:1904680">
    <property type="term" value="F:peptide transmembrane transporter activity"/>
    <property type="evidence" value="ECO:0007669"/>
    <property type="project" value="TreeGrafter"/>
</dbReference>
<keyword evidence="4 5" id="KW-0732">Signal</keyword>
<dbReference type="InterPro" id="IPR030678">
    <property type="entry name" value="Peptide/Ni-bd"/>
</dbReference>
<dbReference type="InterPro" id="IPR023765">
    <property type="entry name" value="SBP_5_CS"/>
</dbReference>
<name>A0A077N9Y2_XENBV</name>
<feature type="domain" description="Solute-binding protein family 5" evidence="6">
    <location>
        <begin position="85"/>
        <end position="464"/>
    </location>
</feature>
<evidence type="ECO:0000256" key="3">
    <source>
        <dbReference type="ARBA" id="ARBA00022448"/>
    </source>
</evidence>
<sequence length="540" mass="61423">MNKITINKKIKILSCAIAMMLGNIALSHAAVVPDGIKLASKQEVVRNHASEPASLDVHKVSSNVEFNIIHDFFDGLVYTDRKGNIEPKLAERWETRDNKTWVFHLRKDIKWSDGTPITANDIVFSWRRLVDPDIVSPYGSYLENAAIVNANDVLRGKKKGEELGVKALDDMTLEVSLDKPMGDFLQILTHPVMVPLNEKVIKKYGNKWTRPESFVGSGPFKLSEWMVNEKIIGIRNSHYWDDKNTVINKVIYLVIGSEKAALNRYLAGEVDFTETIPLDSFESLKKTINDQIYISPQTGVYFYEINNKKPPFDNMKVRQALNLAVDREVIANKILGQGQKPAYTIVPPNVGGFKFTEPDYASWTQAQRIEKAKTLLNEAGFNQSNPLRFNLLYNTSEAHKKIAIAVSSMWKKNLGVDATLQNQEWKVMLDNMHQGKFDVIRRAWIADYNSPMTFLSMFMSGQIKNTSLYENDNYDALIKKAGETNDRSYYQQGLDVITTDSPVIPIYYYVNAKMVKPYVGGFYVNPMGYISTKDLYIIQH</sequence>
<gene>
    <name evidence="7" type="primary">oppA</name>
    <name evidence="7" type="ORF">XBP1_650018</name>
</gene>
<dbReference type="EMBL" id="CBSW010000271">
    <property type="protein sequence ID" value="CDG98936.1"/>
    <property type="molecule type" value="Genomic_DNA"/>
</dbReference>
<dbReference type="PANTHER" id="PTHR30290:SF10">
    <property type="entry name" value="PERIPLASMIC OLIGOPEPTIDE-BINDING PROTEIN-RELATED"/>
    <property type="match status" value="1"/>
</dbReference>
<dbReference type="CDD" id="cd08504">
    <property type="entry name" value="PBP2_OppA"/>
    <property type="match status" value="1"/>
</dbReference>
<dbReference type="FunFam" id="3.10.105.10:FF:000001">
    <property type="entry name" value="Oligopeptide ABC transporter, oligopeptide-binding protein"/>
    <property type="match status" value="1"/>
</dbReference>
<feature type="chain" id="PRO_5001721594" evidence="5">
    <location>
        <begin position="30"/>
        <end position="540"/>
    </location>
</feature>
<comment type="similarity">
    <text evidence="2">Belongs to the bacterial solute-binding protein 5 family.</text>
</comment>
<dbReference type="InterPro" id="IPR039424">
    <property type="entry name" value="SBP_5"/>
</dbReference>
<accession>A0A077N9Y2</accession>
<evidence type="ECO:0000256" key="1">
    <source>
        <dbReference type="ARBA" id="ARBA00004196"/>
    </source>
</evidence>
<dbReference type="GO" id="GO:0030288">
    <property type="term" value="C:outer membrane-bounded periplasmic space"/>
    <property type="evidence" value="ECO:0007669"/>
    <property type="project" value="TreeGrafter"/>
</dbReference>
<evidence type="ECO:0000259" key="6">
    <source>
        <dbReference type="Pfam" id="PF00496"/>
    </source>
</evidence>
<dbReference type="PIRSF" id="PIRSF002741">
    <property type="entry name" value="MppA"/>
    <property type="match status" value="1"/>
</dbReference>
<reference evidence="7" key="1">
    <citation type="submission" date="2013-07" db="EMBL/GenBank/DDBJ databases">
        <title>Sub-species coevolution in mutualistic symbiosis.</title>
        <authorList>
            <person name="Murfin K."/>
            <person name="Klassen J."/>
            <person name="Lee M."/>
            <person name="Forst S."/>
            <person name="Stock P."/>
            <person name="Goodrich-Blair H."/>
        </authorList>
    </citation>
    <scope>NUCLEOTIDE SEQUENCE [LARGE SCALE GENOMIC DNA]</scope>
    <source>
        <strain evidence="7">Puntauvense</strain>
    </source>
</reference>
<dbReference type="Gene3D" id="3.40.190.10">
    <property type="entry name" value="Periplasmic binding protein-like II"/>
    <property type="match status" value="1"/>
</dbReference>
<dbReference type="Gene3D" id="3.90.76.10">
    <property type="entry name" value="Dipeptide-binding Protein, Domain 1"/>
    <property type="match status" value="1"/>
</dbReference>
<comment type="subcellular location">
    <subcellularLocation>
        <location evidence="1">Cell envelope</location>
    </subcellularLocation>
</comment>
<dbReference type="SUPFAM" id="SSF53850">
    <property type="entry name" value="Periplasmic binding protein-like II"/>
    <property type="match status" value="1"/>
</dbReference>
<comment type="caution">
    <text evidence="7">The sequence shown here is derived from an EMBL/GenBank/DDBJ whole genome shotgun (WGS) entry which is preliminary data.</text>
</comment>
<evidence type="ECO:0000256" key="2">
    <source>
        <dbReference type="ARBA" id="ARBA00005695"/>
    </source>
</evidence>
<dbReference type="PROSITE" id="PS01040">
    <property type="entry name" value="SBP_BACTERIAL_5"/>
    <property type="match status" value="1"/>
</dbReference>
<dbReference type="Proteomes" id="UP000028511">
    <property type="component" value="Unassembled WGS sequence"/>
</dbReference>
<dbReference type="InterPro" id="IPR000914">
    <property type="entry name" value="SBP_5_dom"/>
</dbReference>
<evidence type="ECO:0000256" key="5">
    <source>
        <dbReference type="SAM" id="SignalP"/>
    </source>
</evidence>
<dbReference type="GO" id="GO:0015833">
    <property type="term" value="P:peptide transport"/>
    <property type="evidence" value="ECO:0007669"/>
    <property type="project" value="TreeGrafter"/>
</dbReference>
<evidence type="ECO:0000256" key="4">
    <source>
        <dbReference type="ARBA" id="ARBA00022729"/>
    </source>
</evidence>
<dbReference type="GO" id="GO:0043190">
    <property type="term" value="C:ATP-binding cassette (ABC) transporter complex"/>
    <property type="evidence" value="ECO:0007669"/>
    <property type="project" value="InterPro"/>
</dbReference>